<dbReference type="Gene3D" id="1.10.15.40">
    <property type="entry name" value="Electron transport complex subunit B, putative Fe-S cluster"/>
    <property type="match status" value="1"/>
</dbReference>
<dbReference type="InterPro" id="IPR017896">
    <property type="entry name" value="4Fe4S_Fe-S-bd"/>
</dbReference>
<reference evidence="14 15" key="1">
    <citation type="submission" date="2017-04" db="EMBL/GenBank/DDBJ databases">
        <authorList>
            <person name="Afonso C.L."/>
            <person name="Miller P.J."/>
            <person name="Scott M.A."/>
            <person name="Spackman E."/>
            <person name="Goraichik I."/>
            <person name="Dimitrov K.M."/>
            <person name="Suarez D.L."/>
            <person name="Swayne D.E."/>
        </authorList>
    </citation>
    <scope>NUCLEOTIDE SEQUENCE [LARGE SCALE GENOMIC DNA]</scope>
    <source>
        <strain evidence="14 15">DSM 3385</strain>
    </source>
</reference>
<dbReference type="SUPFAM" id="SSF54862">
    <property type="entry name" value="4Fe-4S ferredoxins"/>
    <property type="match status" value="1"/>
</dbReference>
<keyword evidence="8 10" id="KW-0411">Iron-sulfur</keyword>
<dbReference type="InterPro" id="IPR007202">
    <property type="entry name" value="4Fe-4S_dom"/>
</dbReference>
<feature type="binding site" evidence="10">
    <location>
        <position position="77"/>
    </location>
    <ligand>
        <name>[4Fe-4S] cluster</name>
        <dbReference type="ChEBI" id="CHEBI:49883"/>
        <label>1</label>
    </ligand>
</feature>
<dbReference type="NCBIfam" id="TIGR01944">
    <property type="entry name" value="rnfB"/>
    <property type="match status" value="1"/>
</dbReference>
<dbReference type="RefSeq" id="WP_084070036.1">
    <property type="nucleotide sequence ID" value="NZ_FWXY01000015.1"/>
</dbReference>
<comment type="subcellular location">
    <subcellularLocation>
        <location evidence="10">Cell membrane</location>
    </subcellularLocation>
</comment>
<feature type="binding site" evidence="10">
    <location>
        <position position="149"/>
    </location>
    <ligand>
        <name>[4Fe-4S] cluster</name>
        <dbReference type="ChEBI" id="CHEBI:49883"/>
        <label>2</label>
    </ligand>
</feature>
<dbReference type="Gene3D" id="3.30.70.20">
    <property type="match status" value="1"/>
</dbReference>
<feature type="binding site" evidence="10">
    <location>
        <position position="52"/>
    </location>
    <ligand>
        <name>[4Fe-4S] cluster</name>
        <dbReference type="ChEBI" id="CHEBI:49883"/>
        <label>1</label>
    </ligand>
</feature>
<keyword evidence="11" id="KW-1133">Transmembrane helix</keyword>
<name>A0A1W2D5K4_9BACT</name>
<keyword evidence="9 10" id="KW-0472">Membrane</keyword>
<dbReference type="GO" id="GO:0046872">
    <property type="term" value="F:metal ion binding"/>
    <property type="evidence" value="ECO:0007669"/>
    <property type="project" value="UniProtKB-KW"/>
</dbReference>
<evidence type="ECO:0000256" key="8">
    <source>
        <dbReference type="ARBA" id="ARBA00023014"/>
    </source>
</evidence>
<evidence type="ECO:0000256" key="10">
    <source>
        <dbReference type="HAMAP-Rule" id="MF_00463"/>
    </source>
</evidence>
<protein>
    <recommendedName>
        <fullName evidence="10">Ion-translocating oxidoreductase complex subunit B</fullName>
        <ecNumber evidence="10">7.-.-.-</ecNumber>
    </recommendedName>
    <alternativeName>
        <fullName evidence="10">Rnf electron transport complex subunit B</fullName>
    </alternativeName>
</protein>
<comment type="similarity">
    <text evidence="10">Belongs to the 4Fe4S bacterial-type ferredoxin family. RnfB subfamily.</text>
</comment>
<dbReference type="PROSITE" id="PS51656">
    <property type="entry name" value="4FE4S"/>
    <property type="match status" value="1"/>
</dbReference>
<evidence type="ECO:0000256" key="1">
    <source>
        <dbReference type="ARBA" id="ARBA00022448"/>
    </source>
</evidence>
<evidence type="ECO:0000313" key="15">
    <source>
        <dbReference type="Proteomes" id="UP000192418"/>
    </source>
</evidence>
<keyword evidence="7 10" id="KW-0408">Iron</keyword>
<dbReference type="OrthoDB" id="9789936at2"/>
<dbReference type="GO" id="GO:0009055">
    <property type="term" value="F:electron transfer activity"/>
    <property type="evidence" value="ECO:0007669"/>
    <property type="project" value="InterPro"/>
</dbReference>
<keyword evidence="6 10" id="KW-0249">Electron transport</keyword>
<gene>
    <name evidence="10" type="primary">rnfB</name>
    <name evidence="14" type="ORF">SAMN02746065_11560</name>
</gene>
<keyword evidence="4 10" id="KW-0677">Repeat</keyword>
<evidence type="ECO:0000256" key="9">
    <source>
        <dbReference type="ARBA" id="ARBA00023136"/>
    </source>
</evidence>
<dbReference type="InterPro" id="IPR017900">
    <property type="entry name" value="4Fe4S_Fe_S_CS"/>
</dbReference>
<proteinExistence type="inferred from homology"/>
<dbReference type="STRING" id="1121400.SAMN02746065_11560"/>
<keyword evidence="1 10" id="KW-0813">Transport</keyword>
<feature type="binding site" evidence="10">
    <location>
        <position position="178"/>
    </location>
    <ligand>
        <name>[4Fe-4S] cluster</name>
        <dbReference type="ChEBI" id="CHEBI:49883"/>
        <label>3</label>
    </ligand>
</feature>
<feature type="binding site" evidence="10">
    <location>
        <position position="153"/>
    </location>
    <ligand>
        <name>[4Fe-4S] cluster</name>
        <dbReference type="ChEBI" id="CHEBI:49883"/>
        <label>3</label>
    </ligand>
</feature>
<feature type="binding site" evidence="10">
    <location>
        <position position="60"/>
    </location>
    <ligand>
        <name>[4Fe-4S] cluster</name>
        <dbReference type="ChEBI" id="CHEBI:49883"/>
        <label>1</label>
    </ligand>
</feature>
<keyword evidence="10" id="KW-1003">Cell membrane</keyword>
<feature type="binding site" evidence="10">
    <location>
        <position position="172"/>
    </location>
    <ligand>
        <name>[4Fe-4S] cluster</name>
        <dbReference type="ChEBI" id="CHEBI:49883"/>
        <label>3</label>
    </ligand>
</feature>
<dbReference type="Pfam" id="PF00037">
    <property type="entry name" value="Fer4"/>
    <property type="match status" value="1"/>
</dbReference>
<keyword evidence="3 10" id="KW-0479">Metal-binding</keyword>
<organism evidence="14 15">
    <name type="scientific">Desulfocicer vacuolatum DSM 3385</name>
    <dbReference type="NCBI Taxonomy" id="1121400"/>
    <lineage>
        <taxon>Bacteria</taxon>
        <taxon>Pseudomonadati</taxon>
        <taxon>Thermodesulfobacteriota</taxon>
        <taxon>Desulfobacteria</taxon>
        <taxon>Desulfobacterales</taxon>
        <taxon>Desulfobacteraceae</taxon>
        <taxon>Desulfocicer</taxon>
    </lineage>
</organism>
<evidence type="ECO:0000256" key="7">
    <source>
        <dbReference type="ARBA" id="ARBA00023004"/>
    </source>
</evidence>
<dbReference type="InterPro" id="IPR050395">
    <property type="entry name" value="4Fe4S_Ferredoxin_RnfB"/>
</dbReference>
<dbReference type="GO" id="GO:0005886">
    <property type="term" value="C:plasma membrane"/>
    <property type="evidence" value="ECO:0007669"/>
    <property type="project" value="UniProtKB-SubCell"/>
</dbReference>
<evidence type="ECO:0000259" key="13">
    <source>
        <dbReference type="PROSITE" id="PS51656"/>
    </source>
</evidence>
<dbReference type="EC" id="7.-.-.-" evidence="10"/>
<keyword evidence="5 10" id="KW-1278">Translocase</keyword>
<feature type="binding site" evidence="10">
    <location>
        <position position="175"/>
    </location>
    <ligand>
        <name>[4Fe-4S] cluster</name>
        <dbReference type="ChEBI" id="CHEBI:49883"/>
        <label>3</label>
    </ligand>
</feature>
<dbReference type="AlphaFoldDB" id="A0A1W2D5K4"/>
<evidence type="ECO:0000256" key="2">
    <source>
        <dbReference type="ARBA" id="ARBA00022485"/>
    </source>
</evidence>
<comment type="caution">
    <text evidence="10">Lacks conserved residue(s) required for the propagation of feature annotation.</text>
</comment>
<dbReference type="Proteomes" id="UP000192418">
    <property type="component" value="Unassembled WGS sequence"/>
</dbReference>
<evidence type="ECO:0000256" key="5">
    <source>
        <dbReference type="ARBA" id="ARBA00022967"/>
    </source>
</evidence>
<evidence type="ECO:0000256" key="11">
    <source>
        <dbReference type="SAM" id="Phobius"/>
    </source>
</evidence>
<feature type="binding site" evidence="10">
    <location>
        <position position="143"/>
    </location>
    <ligand>
        <name>[4Fe-4S] cluster</name>
        <dbReference type="ChEBI" id="CHEBI:49883"/>
        <label>2</label>
    </ligand>
</feature>
<evidence type="ECO:0000259" key="12">
    <source>
        <dbReference type="PROSITE" id="PS51379"/>
    </source>
</evidence>
<dbReference type="EMBL" id="FWXY01000015">
    <property type="protein sequence ID" value="SMC92434.1"/>
    <property type="molecule type" value="Genomic_DNA"/>
</dbReference>
<feature type="binding site" evidence="10">
    <location>
        <position position="182"/>
    </location>
    <ligand>
        <name>[4Fe-4S] cluster</name>
        <dbReference type="ChEBI" id="CHEBI:49883"/>
        <label>2</label>
    </ligand>
</feature>
<dbReference type="PROSITE" id="PS51379">
    <property type="entry name" value="4FE4S_FER_2"/>
    <property type="match status" value="1"/>
</dbReference>
<dbReference type="GO" id="GO:0022900">
    <property type="term" value="P:electron transport chain"/>
    <property type="evidence" value="ECO:0007669"/>
    <property type="project" value="UniProtKB-UniRule"/>
</dbReference>
<keyword evidence="15" id="KW-1185">Reference proteome</keyword>
<accession>A0A1W2D5K4</accession>
<feature type="transmembrane region" description="Helical" evidence="11">
    <location>
        <begin position="6"/>
        <end position="25"/>
    </location>
</feature>
<dbReference type="PROSITE" id="PS00198">
    <property type="entry name" value="4FE4S_FER_1"/>
    <property type="match status" value="1"/>
</dbReference>
<comment type="function">
    <text evidence="10">Part of a membrane-bound complex that couples electron transfer with translocation of ions across the membrane.</text>
</comment>
<comment type="subunit">
    <text evidence="10">The complex is composed of six subunits: RnfA, RnfB, RnfC, RnfD, RnfE and RnfG.</text>
</comment>
<sequence>MIGIVTIGIAAGTMLVMAVVMSYILGWANKKFHVEVDPRVEAVTEALPGANCGGCGFIGCSDYAVAIVANNAPVNKCPVGGEGCAAEVATIMGVEVGDSVPSRPVVHCAGHTADKAGKSQYRGEPRCAAAHLVAGIQDCTFGCLGFGDCVVACNYDAIHVNDGLATVDYDKCVGCGACVKACPRMIISMADFNEDKVPAILCSNKDKGKDVTGACTVGCMGCKACTKVSDIITMQGDLAVLDASAYTYEKVEGAEKAIEKCPRNTIAFIGK</sequence>
<feature type="region of interest" description="Hydrophobic" evidence="10">
    <location>
        <begin position="1"/>
        <end position="29"/>
    </location>
</feature>
<dbReference type="PANTHER" id="PTHR43560:SF1">
    <property type="entry name" value="ION-TRANSLOCATING OXIDOREDUCTASE COMPLEX SUBUNIT B"/>
    <property type="match status" value="1"/>
</dbReference>
<keyword evidence="11" id="KW-0812">Transmembrane</keyword>
<evidence type="ECO:0000256" key="6">
    <source>
        <dbReference type="ARBA" id="ARBA00022982"/>
    </source>
</evidence>
<evidence type="ECO:0000256" key="4">
    <source>
        <dbReference type="ARBA" id="ARBA00022737"/>
    </source>
</evidence>
<feature type="binding site" evidence="10">
    <location>
        <position position="55"/>
    </location>
    <ligand>
        <name>[4Fe-4S] cluster</name>
        <dbReference type="ChEBI" id="CHEBI:49883"/>
        <label>1</label>
    </ligand>
</feature>
<dbReference type="GO" id="GO:0051539">
    <property type="term" value="F:4 iron, 4 sulfur cluster binding"/>
    <property type="evidence" value="ECO:0007669"/>
    <property type="project" value="UniProtKB-UniRule"/>
</dbReference>
<dbReference type="InterPro" id="IPR010207">
    <property type="entry name" value="Elect_transpt_cplx_RnfB/RsxB"/>
</dbReference>
<keyword evidence="2 10" id="KW-0004">4Fe-4S</keyword>
<feature type="domain" description="4Fe-4S" evidence="13">
    <location>
        <begin position="35"/>
        <end position="94"/>
    </location>
</feature>
<comment type="cofactor">
    <cofactor evidence="10">
        <name>[4Fe-4S] cluster</name>
        <dbReference type="ChEBI" id="CHEBI:49883"/>
    </cofactor>
    <text evidence="10">Binds 3 [4Fe-4S] clusters.</text>
</comment>
<evidence type="ECO:0000313" key="14">
    <source>
        <dbReference type="EMBL" id="SMC92434.1"/>
    </source>
</evidence>
<feature type="domain" description="4Fe-4S ferredoxin-type" evidence="12">
    <location>
        <begin position="163"/>
        <end position="192"/>
    </location>
</feature>
<feature type="binding site" evidence="10">
    <location>
        <position position="139"/>
    </location>
    <ligand>
        <name>[4Fe-4S] cluster</name>
        <dbReference type="ChEBI" id="CHEBI:49883"/>
        <label>2</label>
    </ligand>
</feature>
<dbReference type="Pfam" id="PF04060">
    <property type="entry name" value="FeS"/>
    <property type="match status" value="1"/>
</dbReference>
<dbReference type="HAMAP" id="MF_00463">
    <property type="entry name" value="RsxB_RnfB"/>
    <property type="match status" value="1"/>
</dbReference>
<dbReference type="PANTHER" id="PTHR43560">
    <property type="entry name" value="ION-TRANSLOCATING OXIDOREDUCTASE COMPLEX SUBUNIT B"/>
    <property type="match status" value="1"/>
</dbReference>
<evidence type="ECO:0000256" key="3">
    <source>
        <dbReference type="ARBA" id="ARBA00022723"/>
    </source>
</evidence>